<accession>A0A9D4NA61</accession>
<organism evidence="1 2">
    <name type="scientific">Dreissena polymorpha</name>
    <name type="common">Zebra mussel</name>
    <name type="synonym">Mytilus polymorpha</name>
    <dbReference type="NCBI Taxonomy" id="45954"/>
    <lineage>
        <taxon>Eukaryota</taxon>
        <taxon>Metazoa</taxon>
        <taxon>Spiralia</taxon>
        <taxon>Lophotrochozoa</taxon>
        <taxon>Mollusca</taxon>
        <taxon>Bivalvia</taxon>
        <taxon>Autobranchia</taxon>
        <taxon>Heteroconchia</taxon>
        <taxon>Euheterodonta</taxon>
        <taxon>Imparidentia</taxon>
        <taxon>Neoheterodontei</taxon>
        <taxon>Myida</taxon>
        <taxon>Dreissenoidea</taxon>
        <taxon>Dreissenidae</taxon>
        <taxon>Dreissena</taxon>
    </lineage>
</organism>
<proteinExistence type="predicted"/>
<dbReference type="Proteomes" id="UP000828390">
    <property type="component" value="Unassembled WGS sequence"/>
</dbReference>
<dbReference type="AlphaFoldDB" id="A0A9D4NA61"/>
<reference evidence="1" key="2">
    <citation type="submission" date="2020-11" db="EMBL/GenBank/DDBJ databases">
        <authorList>
            <person name="McCartney M.A."/>
            <person name="Auch B."/>
            <person name="Kono T."/>
            <person name="Mallez S."/>
            <person name="Becker A."/>
            <person name="Gohl D.M."/>
            <person name="Silverstein K.A.T."/>
            <person name="Koren S."/>
            <person name="Bechman K.B."/>
            <person name="Herman A."/>
            <person name="Abrahante J.E."/>
            <person name="Garbe J."/>
        </authorList>
    </citation>
    <scope>NUCLEOTIDE SEQUENCE</scope>
    <source>
        <strain evidence="1">Duluth1</strain>
        <tissue evidence="1">Whole animal</tissue>
    </source>
</reference>
<dbReference type="EMBL" id="JAIWYP010000001">
    <property type="protein sequence ID" value="KAH3889999.1"/>
    <property type="molecule type" value="Genomic_DNA"/>
</dbReference>
<evidence type="ECO:0000313" key="2">
    <source>
        <dbReference type="Proteomes" id="UP000828390"/>
    </source>
</evidence>
<reference evidence="1" key="1">
    <citation type="journal article" date="2019" name="bioRxiv">
        <title>The Genome of the Zebra Mussel, Dreissena polymorpha: A Resource for Invasive Species Research.</title>
        <authorList>
            <person name="McCartney M.A."/>
            <person name="Auch B."/>
            <person name="Kono T."/>
            <person name="Mallez S."/>
            <person name="Zhang Y."/>
            <person name="Obille A."/>
            <person name="Becker A."/>
            <person name="Abrahante J.E."/>
            <person name="Garbe J."/>
            <person name="Badalamenti J.P."/>
            <person name="Herman A."/>
            <person name="Mangelson H."/>
            <person name="Liachko I."/>
            <person name="Sullivan S."/>
            <person name="Sone E.D."/>
            <person name="Koren S."/>
            <person name="Silverstein K.A.T."/>
            <person name="Beckman K.B."/>
            <person name="Gohl D.M."/>
        </authorList>
    </citation>
    <scope>NUCLEOTIDE SEQUENCE</scope>
    <source>
        <strain evidence="1">Duluth1</strain>
        <tissue evidence="1">Whole animal</tissue>
    </source>
</reference>
<keyword evidence="2" id="KW-1185">Reference proteome</keyword>
<comment type="caution">
    <text evidence="1">The sequence shown here is derived from an EMBL/GenBank/DDBJ whole genome shotgun (WGS) entry which is preliminary data.</text>
</comment>
<gene>
    <name evidence="1" type="ORF">DPMN_014066</name>
</gene>
<evidence type="ECO:0000313" key="1">
    <source>
        <dbReference type="EMBL" id="KAH3889999.1"/>
    </source>
</evidence>
<protein>
    <submittedName>
        <fullName evidence="1">Uncharacterized protein</fullName>
    </submittedName>
</protein>
<sequence>MALLLPSAMSAQATQYTLQMDRNSQISITPKSNTKKIISNFKVSSRDSISAEIRRDS</sequence>
<name>A0A9D4NA61_DREPO</name>